<dbReference type="InterPro" id="IPR032675">
    <property type="entry name" value="LRR_dom_sf"/>
</dbReference>
<accession>B8LQ99</accession>
<feature type="region of interest" description="Disordered" evidence="1">
    <location>
        <begin position="391"/>
        <end position="410"/>
    </location>
</feature>
<dbReference type="PANTHER" id="PTHR12904">
    <property type="match status" value="1"/>
</dbReference>
<dbReference type="InterPro" id="IPR051341">
    <property type="entry name" value="Zyg-11_UBL_adapter"/>
</dbReference>
<dbReference type="EMBL" id="EF678038">
    <property type="protein sequence ID" value="ABR17829.1"/>
    <property type="molecule type" value="mRNA"/>
</dbReference>
<proteinExistence type="evidence at transcript level"/>
<evidence type="ECO:0000313" key="2">
    <source>
        <dbReference type="EMBL" id="ABR17829.1"/>
    </source>
</evidence>
<evidence type="ECO:0000256" key="1">
    <source>
        <dbReference type="SAM" id="MobiDB-lite"/>
    </source>
</evidence>
<dbReference type="SUPFAM" id="SSF52058">
    <property type="entry name" value="L domain-like"/>
    <property type="match status" value="1"/>
</dbReference>
<dbReference type="Gene3D" id="3.80.10.10">
    <property type="entry name" value="Ribonuclease Inhibitor"/>
    <property type="match status" value="3"/>
</dbReference>
<dbReference type="PANTHER" id="PTHR12904:SF23">
    <property type="entry name" value="PROTEIN ZER-1 HOMOLOG"/>
    <property type="match status" value="1"/>
</dbReference>
<name>B8LQ99_PICSI</name>
<dbReference type="AlphaFoldDB" id="B8LQ99"/>
<reference evidence="2" key="1">
    <citation type="submission" date="2007-06" db="EMBL/GenBank/DDBJ databases">
        <title>Full length cDNA sequences from Sitka Spruce (Picea sitchensis).</title>
        <authorList>
            <person name="Ralph S.G."/>
            <person name="Chun H.E."/>
            <person name="Liao N."/>
            <person name="Ali J."/>
            <person name="Reid K."/>
            <person name="Kolosova N."/>
            <person name="Cooper N."/>
            <person name="Cullis C."/>
            <person name="Jancsik S."/>
            <person name="Moore R."/>
            <person name="Mayo M."/>
            <person name="Wagner S."/>
            <person name="Holt R.A."/>
            <person name="Jones S.J.M."/>
            <person name="Marra M.A."/>
            <person name="Ritland C.E."/>
            <person name="Ritland K."/>
            <person name="Bohlmann J."/>
        </authorList>
    </citation>
    <scope>NUCLEOTIDE SEQUENCE</scope>
    <source>
        <tissue evidence="2">Bark</tissue>
    </source>
</reference>
<dbReference type="InterPro" id="IPR006553">
    <property type="entry name" value="Leu-rich_rpt_Cys-con_subtyp"/>
</dbReference>
<sequence>MARLSVLTSLTSLDLGGLPVTDLVVSSLQALTQLHQLDMWGSKISNEGAILLKAFPKLNCLNLAWTNVTRLPALVSLTSLNMSKCTIESILDGLEEPEISLLTLHFSGASFIDAYRVLSCLHAQNLTFLDLSGSSIDNVSFLAGMNRLESLDLSCTGVIDSSMNSVADIGANLKHLNLSTTRVTSDALAILAGNVPKLEFISLSHTMVDDNALAYLGLISALRNISLSFTNIKGFIHVGESESNPQFSLASLRKLEHLEILDLENTHISDLACQPLIFLKELYHLSLRSDFLSDISLHTVSSLPKLKYLSIQGAVVTKTGLCSFVPPPLLQVLDLSDCWLLTMEGILEFWKTYPQLQLRHELIVTIFEDQTHRSRGNMFSYETMEAFTVKQGRKSRSRASSSSLHEKPTQRKFIDERIKYSKSELLRIRAGVHSALSFSEIEVSLPESLVKSGSK</sequence>
<organism evidence="2">
    <name type="scientific">Picea sitchensis</name>
    <name type="common">Sitka spruce</name>
    <name type="synonym">Pinus sitchensis</name>
    <dbReference type="NCBI Taxonomy" id="3332"/>
    <lineage>
        <taxon>Eukaryota</taxon>
        <taxon>Viridiplantae</taxon>
        <taxon>Streptophyta</taxon>
        <taxon>Embryophyta</taxon>
        <taxon>Tracheophyta</taxon>
        <taxon>Spermatophyta</taxon>
        <taxon>Pinopsida</taxon>
        <taxon>Pinidae</taxon>
        <taxon>Conifers I</taxon>
        <taxon>Pinales</taxon>
        <taxon>Pinaceae</taxon>
        <taxon>Picea</taxon>
    </lineage>
</organism>
<dbReference type="SMART" id="SM00367">
    <property type="entry name" value="LRR_CC"/>
    <property type="match status" value="4"/>
</dbReference>
<protein>
    <submittedName>
        <fullName evidence="2">Uncharacterized protein</fullName>
    </submittedName>
</protein>